<dbReference type="Pfam" id="PF00579">
    <property type="entry name" value="tRNA-synt_1b"/>
    <property type="match status" value="1"/>
</dbReference>
<keyword evidence="12" id="KW-0064">Aspartyl protease</keyword>
<evidence type="ECO:0000256" key="20">
    <source>
        <dbReference type="ARBA" id="ARBA00023288"/>
    </source>
</evidence>
<feature type="domain" description="Peptidase A1" evidence="26">
    <location>
        <begin position="485"/>
        <end position="813"/>
    </location>
</feature>
<keyword evidence="14" id="KW-0067">ATP-binding</keyword>
<reference evidence="27 28" key="1">
    <citation type="journal article" date="2014" name="Nat. Commun.">
        <title>Multiple recent horizontal transfers of a large genomic region in cheese making fungi.</title>
        <authorList>
            <person name="Cheeseman K."/>
            <person name="Ropars J."/>
            <person name="Renault P."/>
            <person name="Dupont J."/>
            <person name="Gouzy J."/>
            <person name="Branca A."/>
            <person name="Abraham A.L."/>
            <person name="Ceppi M."/>
            <person name="Conseiller E."/>
            <person name="Debuchy R."/>
            <person name="Malagnac F."/>
            <person name="Goarin A."/>
            <person name="Silar P."/>
            <person name="Lacoste S."/>
            <person name="Sallet E."/>
            <person name="Bensimon A."/>
            <person name="Giraud T."/>
            <person name="Brygoo Y."/>
        </authorList>
    </citation>
    <scope>NUCLEOTIDE SEQUENCE [LARGE SCALE GENOMIC DNA]</scope>
    <source>
        <strain evidence="28">FM 013</strain>
    </source>
</reference>
<evidence type="ECO:0000256" key="8">
    <source>
        <dbReference type="ARBA" id="ARBA00022622"/>
    </source>
</evidence>
<evidence type="ECO:0000256" key="9">
    <source>
        <dbReference type="ARBA" id="ARBA00022670"/>
    </source>
</evidence>
<protein>
    <recommendedName>
        <fullName evidence="24">Probable aspartic-type endopeptidase OPSB</fullName>
        <ecNumber evidence="5">6.1.1.2</ecNumber>
    </recommendedName>
    <alternativeName>
        <fullName evidence="23">Probable aspartic-type endopeptidase opsB</fullName>
    </alternativeName>
    <alternativeName>
        <fullName evidence="25">Tryptophan--tRNA ligase, mitochondrial</fullName>
    </alternativeName>
    <alternativeName>
        <fullName evidence="21">Tryptophanyl-tRNA synthetase</fullName>
    </alternativeName>
</protein>
<dbReference type="EMBL" id="HG793177">
    <property type="protein sequence ID" value="CRL30115.1"/>
    <property type="molecule type" value="Genomic_DNA"/>
</dbReference>
<comment type="catalytic activity">
    <reaction evidence="22">
        <text>tRNA(Trp) + L-tryptophan + ATP = L-tryptophyl-tRNA(Trp) + AMP + diphosphate + H(+)</text>
        <dbReference type="Rhea" id="RHEA:24080"/>
        <dbReference type="Rhea" id="RHEA-COMP:9671"/>
        <dbReference type="Rhea" id="RHEA-COMP:9705"/>
        <dbReference type="ChEBI" id="CHEBI:15378"/>
        <dbReference type="ChEBI" id="CHEBI:30616"/>
        <dbReference type="ChEBI" id="CHEBI:33019"/>
        <dbReference type="ChEBI" id="CHEBI:57912"/>
        <dbReference type="ChEBI" id="CHEBI:78442"/>
        <dbReference type="ChEBI" id="CHEBI:78535"/>
        <dbReference type="ChEBI" id="CHEBI:456215"/>
        <dbReference type="EC" id="6.1.1.2"/>
    </reaction>
</comment>
<comment type="similarity">
    <text evidence="3">Belongs to the class-I aminoacyl-tRNA synthetase family.</text>
</comment>
<dbReference type="FunFam" id="1.10.240.10:FF:000002">
    <property type="entry name" value="Tryptophan--tRNA ligase"/>
    <property type="match status" value="1"/>
</dbReference>
<evidence type="ECO:0000256" key="14">
    <source>
        <dbReference type="ARBA" id="ARBA00022840"/>
    </source>
</evidence>
<evidence type="ECO:0000256" key="3">
    <source>
        <dbReference type="ARBA" id="ARBA00005594"/>
    </source>
</evidence>
<dbReference type="EC" id="6.1.1.2" evidence="5"/>
<keyword evidence="10" id="KW-0732">Signal</keyword>
<dbReference type="PANTHER" id="PTHR43766:SF1">
    <property type="entry name" value="TRYPTOPHAN--TRNA LIGASE, MITOCHONDRIAL"/>
    <property type="match status" value="1"/>
</dbReference>
<keyword evidence="6" id="KW-1003">Cell membrane</keyword>
<accession>A0A0G4PUD1</accession>
<evidence type="ECO:0000256" key="25">
    <source>
        <dbReference type="ARBA" id="ARBA00069760"/>
    </source>
</evidence>
<dbReference type="Proteomes" id="UP000053732">
    <property type="component" value="Unassembled WGS sequence"/>
</dbReference>
<dbReference type="InterPro" id="IPR014729">
    <property type="entry name" value="Rossmann-like_a/b/a_fold"/>
</dbReference>
<dbReference type="FunFam" id="2.40.70.10:FF:000011">
    <property type="entry name" value="Aspartic protease"/>
    <property type="match status" value="1"/>
</dbReference>
<dbReference type="Gene3D" id="1.10.240.10">
    <property type="entry name" value="Tyrosyl-Transfer RNA Synthetase"/>
    <property type="match status" value="1"/>
</dbReference>
<evidence type="ECO:0000256" key="5">
    <source>
        <dbReference type="ARBA" id="ARBA00013161"/>
    </source>
</evidence>
<dbReference type="InterPro" id="IPR024109">
    <property type="entry name" value="Trp-tRNA-ligase_bac-type"/>
</dbReference>
<dbReference type="InterPro" id="IPR001412">
    <property type="entry name" value="aa-tRNA-synth_I_CS"/>
</dbReference>
<dbReference type="InterPro" id="IPR021109">
    <property type="entry name" value="Peptidase_aspartic_dom_sf"/>
</dbReference>
<evidence type="ECO:0000256" key="24">
    <source>
        <dbReference type="ARBA" id="ARBA00068059"/>
    </source>
</evidence>
<dbReference type="CDD" id="cd00806">
    <property type="entry name" value="TrpRS_core"/>
    <property type="match status" value="1"/>
</dbReference>
<keyword evidence="9" id="KW-0645">Protease</keyword>
<keyword evidence="17" id="KW-0865">Zymogen</keyword>
<keyword evidence="18" id="KW-0030">Aminoacyl-tRNA synthetase</keyword>
<evidence type="ECO:0000256" key="22">
    <source>
        <dbReference type="ARBA" id="ARBA00049929"/>
    </source>
</evidence>
<dbReference type="InterPro" id="IPR002306">
    <property type="entry name" value="Trp-tRNA-ligase"/>
</dbReference>
<evidence type="ECO:0000256" key="2">
    <source>
        <dbReference type="ARBA" id="ARBA00004609"/>
    </source>
</evidence>
<evidence type="ECO:0000313" key="28">
    <source>
        <dbReference type="Proteomes" id="UP000053732"/>
    </source>
</evidence>
<keyword evidence="7" id="KW-0436">Ligase</keyword>
<dbReference type="SUPFAM" id="SSF50630">
    <property type="entry name" value="Acid proteases"/>
    <property type="match status" value="1"/>
</dbReference>
<keyword evidence="28" id="KW-1185">Reference proteome</keyword>
<keyword evidence="8" id="KW-0336">GPI-anchor</keyword>
<dbReference type="FunFam" id="3.40.50.620:FF:000082">
    <property type="entry name" value="MSW1p Mitochondrial tryptophanyl-tRNA synthetase"/>
    <property type="match status" value="1"/>
</dbReference>
<dbReference type="PROSITE" id="PS00141">
    <property type="entry name" value="ASP_PROTEASE"/>
    <property type="match status" value="1"/>
</dbReference>
<keyword evidence="11" id="KW-0547">Nucleotide-binding</keyword>
<dbReference type="InterPro" id="IPR002305">
    <property type="entry name" value="aa-tRNA-synth_Ic"/>
</dbReference>
<dbReference type="PANTHER" id="PTHR43766">
    <property type="entry name" value="TRYPTOPHAN--TRNA LIGASE, MITOCHONDRIAL"/>
    <property type="match status" value="1"/>
</dbReference>
<dbReference type="CDD" id="cd05474">
    <property type="entry name" value="SAP_like"/>
    <property type="match status" value="1"/>
</dbReference>
<evidence type="ECO:0000256" key="23">
    <source>
        <dbReference type="ARBA" id="ARBA00067536"/>
    </source>
</evidence>
<evidence type="ECO:0000256" key="17">
    <source>
        <dbReference type="ARBA" id="ARBA00023145"/>
    </source>
</evidence>
<dbReference type="GO" id="GO:0005524">
    <property type="term" value="F:ATP binding"/>
    <property type="evidence" value="ECO:0007669"/>
    <property type="project" value="UniProtKB-KW"/>
</dbReference>
<organism evidence="27 28">
    <name type="scientific">Penicillium camemberti (strain FM 013)</name>
    <dbReference type="NCBI Taxonomy" id="1429867"/>
    <lineage>
        <taxon>Eukaryota</taxon>
        <taxon>Fungi</taxon>
        <taxon>Dikarya</taxon>
        <taxon>Ascomycota</taxon>
        <taxon>Pezizomycotina</taxon>
        <taxon>Eurotiomycetes</taxon>
        <taxon>Eurotiomycetidae</taxon>
        <taxon>Eurotiales</taxon>
        <taxon>Aspergillaceae</taxon>
        <taxon>Penicillium</taxon>
    </lineage>
</organism>
<dbReference type="HAMAP" id="MF_00140_B">
    <property type="entry name" value="Trp_tRNA_synth_B"/>
    <property type="match status" value="1"/>
</dbReference>
<dbReference type="Pfam" id="PF00026">
    <property type="entry name" value="Asp"/>
    <property type="match status" value="1"/>
</dbReference>
<dbReference type="STRING" id="1429867.A0A0G4PUD1"/>
<evidence type="ECO:0000259" key="26">
    <source>
        <dbReference type="PROSITE" id="PS51767"/>
    </source>
</evidence>
<dbReference type="PROSITE" id="PS51767">
    <property type="entry name" value="PEPTIDASE_A1"/>
    <property type="match status" value="1"/>
</dbReference>
<gene>
    <name evidence="27" type="ORF">PCAMFM013_S044g000046</name>
</gene>
<dbReference type="InterPro" id="IPR001969">
    <property type="entry name" value="Aspartic_peptidase_AS"/>
</dbReference>
<dbReference type="SUPFAM" id="SSF52374">
    <property type="entry name" value="Nucleotidylyl transferase"/>
    <property type="match status" value="1"/>
</dbReference>
<keyword evidence="19" id="KW-0325">Glycoprotein</keyword>
<dbReference type="GO" id="GO:0098552">
    <property type="term" value="C:side of membrane"/>
    <property type="evidence" value="ECO:0007669"/>
    <property type="project" value="UniProtKB-KW"/>
</dbReference>
<evidence type="ECO:0000256" key="6">
    <source>
        <dbReference type="ARBA" id="ARBA00022475"/>
    </source>
</evidence>
<evidence type="ECO:0000256" key="19">
    <source>
        <dbReference type="ARBA" id="ARBA00023180"/>
    </source>
</evidence>
<evidence type="ECO:0000256" key="18">
    <source>
        <dbReference type="ARBA" id="ARBA00023146"/>
    </source>
</evidence>
<evidence type="ECO:0000256" key="16">
    <source>
        <dbReference type="ARBA" id="ARBA00023136"/>
    </source>
</evidence>
<evidence type="ECO:0000256" key="11">
    <source>
        <dbReference type="ARBA" id="ARBA00022741"/>
    </source>
</evidence>
<dbReference type="PRINTS" id="PR01039">
    <property type="entry name" value="TRNASYNTHTRP"/>
</dbReference>
<evidence type="ECO:0000313" key="27">
    <source>
        <dbReference type="EMBL" id="CRL30115.1"/>
    </source>
</evidence>
<dbReference type="GO" id="GO:0005759">
    <property type="term" value="C:mitochondrial matrix"/>
    <property type="evidence" value="ECO:0007669"/>
    <property type="project" value="UniProtKB-SubCell"/>
</dbReference>
<evidence type="ECO:0000256" key="4">
    <source>
        <dbReference type="ARBA" id="ARBA00007447"/>
    </source>
</evidence>
<evidence type="ECO:0000256" key="21">
    <source>
        <dbReference type="ARBA" id="ARBA00030268"/>
    </source>
</evidence>
<dbReference type="AlphaFoldDB" id="A0A0G4PUD1"/>
<dbReference type="InterPro" id="IPR033876">
    <property type="entry name" value="SAP-like"/>
</dbReference>
<keyword evidence="16" id="KW-0472">Membrane</keyword>
<dbReference type="GO" id="GO:0005886">
    <property type="term" value="C:plasma membrane"/>
    <property type="evidence" value="ECO:0007669"/>
    <property type="project" value="UniProtKB-SubCell"/>
</dbReference>
<dbReference type="Gene3D" id="3.40.50.620">
    <property type="entry name" value="HUPs"/>
    <property type="match status" value="1"/>
</dbReference>
<name>A0A0G4PUD1_PENC3</name>
<dbReference type="InterPro" id="IPR033121">
    <property type="entry name" value="PEPTIDASE_A1"/>
</dbReference>
<evidence type="ECO:0000256" key="13">
    <source>
        <dbReference type="ARBA" id="ARBA00022801"/>
    </source>
</evidence>
<proteinExistence type="inferred from homology"/>
<comment type="similarity">
    <text evidence="4">Belongs to the peptidase A1 family.</text>
</comment>
<keyword evidence="20" id="KW-0449">Lipoprotein</keyword>
<dbReference type="FunFam" id="2.40.70.10:FF:000068">
    <property type="entry name" value="Aspartic-type endopeptidase (OpsB)"/>
    <property type="match status" value="1"/>
</dbReference>
<dbReference type="PROSITE" id="PS00178">
    <property type="entry name" value="AA_TRNA_LIGASE_I"/>
    <property type="match status" value="1"/>
</dbReference>
<dbReference type="GO" id="GO:0004830">
    <property type="term" value="F:tryptophan-tRNA ligase activity"/>
    <property type="evidence" value="ECO:0007669"/>
    <property type="project" value="UniProtKB-EC"/>
</dbReference>
<dbReference type="InterPro" id="IPR050203">
    <property type="entry name" value="Trp-tRNA_synthetase"/>
</dbReference>
<evidence type="ECO:0000256" key="12">
    <source>
        <dbReference type="ARBA" id="ARBA00022750"/>
    </source>
</evidence>
<keyword evidence="15" id="KW-0648">Protein biosynthesis</keyword>
<evidence type="ECO:0000256" key="15">
    <source>
        <dbReference type="ARBA" id="ARBA00022917"/>
    </source>
</evidence>
<comment type="subcellular location">
    <subcellularLocation>
        <location evidence="2">Cell membrane</location>
        <topology evidence="2">Lipid-anchor</topology>
        <topology evidence="2">GPI-anchor</topology>
    </subcellularLocation>
    <subcellularLocation>
        <location evidence="1">Mitochondrion matrix</location>
    </subcellularLocation>
</comment>
<sequence length="899" mass="96712">MSANAMRQEFASLGSLRAKHLHIRPSGLSLLPRRCHRWNSSNSSNSTPAQEPIIFSGIQPTGVPHLGNYLGALHQWVKLQQNAAEGTKLFFSIVDLHALTVPQDPAQLKRWRKEAFATLLAVGLDPKRSTIFYQSGVPAHTELMWILSTVASMGYLSRMTQWKSKLQLPDDATLDDSTARAQLRLGLFSYPVLQAADILVHRATHVPVGEDQRQHLEFSRYTANSFNHLYGPIFPIPEALISPAKRVMSLKEPTSKMSKSHADEKSRIILTDSPAAIRQKVKVALTDSEASITYDPTRRPGVSNLIEILSHLEGVSCEEIATDFHSASLRSLKEHVADRIAYHLQEIRDRYITIMEDRTGYLESVAEEGAEAARANSRVTMQQIRDAMGLWMESGVNRVIASTTGSLTFGPNSGRTIGTMKNSWILLATSLVMPVWGITLHRRDNPAVVQMDIQRNEISNPVARDQARRKRSTVSQALDNEETLYFCNVTLGTPKQTVRLVLDTGSSDLWCNTPNSTLCASTKNVCAEAGTYDSTSSSSYSFVNSDFNISYADGSSAAGDYVTDTLTIGGTTIKDFQFGIGFTSGSSEGVLGIGYTVNEVQVGRNGDSAYANLPKAMVDKGIIQSNAYSLWLNDLDANTGSILFGGVNTKKYHGALQTVPVQKVRGLYSEFIIALTKVSLTNSSGENTYSSSSIPAGVLLDSGSSLTYLPDALVQDIYDDLGVSYESESGIGYVECSIANDNVTLSYTFSSPTINVGIKEMVIDVGDIYFRNGKRACVFGIVPAGSSTAVLGDTFLRSAYVVYDLANNEISLASTNFNATENDVLEIGTGTDSVPGATAVSNPVTTAPVGGTAARIGGIGGSGLFGSASATGNMAIPKATAMPKHLAVGLAGVGALLAL</sequence>
<dbReference type="NCBIfam" id="TIGR00233">
    <property type="entry name" value="trpS"/>
    <property type="match status" value="1"/>
</dbReference>
<keyword evidence="13" id="KW-0378">Hydrolase</keyword>
<dbReference type="Gene3D" id="2.40.70.10">
    <property type="entry name" value="Acid Proteases"/>
    <property type="match status" value="2"/>
</dbReference>
<evidence type="ECO:0000256" key="1">
    <source>
        <dbReference type="ARBA" id="ARBA00004305"/>
    </source>
</evidence>
<dbReference type="GO" id="GO:0070183">
    <property type="term" value="P:mitochondrial tryptophanyl-tRNA aminoacylation"/>
    <property type="evidence" value="ECO:0007669"/>
    <property type="project" value="TreeGrafter"/>
</dbReference>
<evidence type="ECO:0000256" key="7">
    <source>
        <dbReference type="ARBA" id="ARBA00022598"/>
    </source>
</evidence>
<evidence type="ECO:0000256" key="10">
    <source>
        <dbReference type="ARBA" id="ARBA00022729"/>
    </source>
</evidence>
<dbReference type="GO" id="GO:0006508">
    <property type="term" value="P:proteolysis"/>
    <property type="evidence" value="ECO:0007669"/>
    <property type="project" value="UniProtKB-KW"/>
</dbReference>
<dbReference type="GO" id="GO:0004190">
    <property type="term" value="F:aspartic-type endopeptidase activity"/>
    <property type="evidence" value="ECO:0007669"/>
    <property type="project" value="UniProtKB-KW"/>
</dbReference>